<dbReference type="AlphaFoldDB" id="A0A397UYW9"/>
<comment type="caution">
    <text evidence="3">The sequence shown here is derived from an EMBL/GenBank/DDBJ whole genome shotgun (WGS) entry which is preliminary data.</text>
</comment>
<reference evidence="3 4" key="1">
    <citation type="submission" date="2018-06" db="EMBL/GenBank/DDBJ databases">
        <title>Comparative genomics reveals the genomic features of Rhizophagus irregularis, R. cerebriforme, R. diaphanum and Gigaspora rosea, and their symbiotic lifestyle signature.</title>
        <authorList>
            <person name="Morin E."/>
            <person name="San Clemente H."/>
            <person name="Chen E.C.H."/>
            <person name="De La Providencia I."/>
            <person name="Hainaut M."/>
            <person name="Kuo A."/>
            <person name="Kohler A."/>
            <person name="Murat C."/>
            <person name="Tang N."/>
            <person name="Roy S."/>
            <person name="Loubradou J."/>
            <person name="Henrissat B."/>
            <person name="Grigoriev I.V."/>
            <person name="Corradi N."/>
            <person name="Roux C."/>
            <person name="Martin F.M."/>
        </authorList>
    </citation>
    <scope>NUCLEOTIDE SEQUENCE [LARGE SCALE GENOMIC DNA]</scope>
    <source>
        <strain evidence="3 4">DAOM 194757</strain>
    </source>
</reference>
<keyword evidence="2" id="KW-0812">Transmembrane</keyword>
<dbReference type="OrthoDB" id="2383874at2759"/>
<name>A0A397UYW9_9GLOM</name>
<evidence type="ECO:0000256" key="1">
    <source>
        <dbReference type="SAM" id="MobiDB-lite"/>
    </source>
</evidence>
<keyword evidence="4" id="KW-1185">Reference proteome</keyword>
<evidence type="ECO:0000256" key="2">
    <source>
        <dbReference type="SAM" id="Phobius"/>
    </source>
</evidence>
<dbReference type="Proteomes" id="UP000266673">
    <property type="component" value="Unassembled WGS sequence"/>
</dbReference>
<feature type="region of interest" description="Disordered" evidence="1">
    <location>
        <begin position="1"/>
        <end position="24"/>
    </location>
</feature>
<protein>
    <submittedName>
        <fullName evidence="3">Uncharacterized protein</fullName>
    </submittedName>
</protein>
<keyword evidence="2" id="KW-0472">Membrane</keyword>
<feature type="transmembrane region" description="Helical" evidence="2">
    <location>
        <begin position="67"/>
        <end position="87"/>
    </location>
</feature>
<gene>
    <name evidence="3" type="ORF">C2G38_2093246</name>
</gene>
<evidence type="ECO:0000313" key="3">
    <source>
        <dbReference type="EMBL" id="RIB15420.1"/>
    </source>
</evidence>
<evidence type="ECO:0000313" key="4">
    <source>
        <dbReference type="Proteomes" id="UP000266673"/>
    </source>
</evidence>
<dbReference type="EMBL" id="QKWP01000745">
    <property type="protein sequence ID" value="RIB15420.1"/>
    <property type="molecule type" value="Genomic_DNA"/>
</dbReference>
<sequence length="320" mass="35648">MSLKPPELQGILPHPNYPQNSSTSTASTALTDYIIYANENNKIAKKNPSFVRRTRTCLSRHCNRSRLILLIIGLLTIAAIITVILILNKNPFALIRPLCKSQFGSSSFNQTLIFLTKLEYNQIGDDSSIPYNEVDSMGYLGKYKFGELMLSNLDYYKTNSLPQNETTNIKNYWNGSWTGKNGCNSYDDFLNNKFNVQEIAIREAFQFNLVKFNQTLTSSSYNLSLYSFLDKPFKFSSGCNFQSDGLSVSNITLAGILISSYLILPENVGQALVSGIAPCDNKTSATPTSLTRYLLDFGGCDFSPNDVNEALSSFNSSFNN</sequence>
<proteinExistence type="predicted"/>
<accession>A0A397UYW9</accession>
<keyword evidence="2" id="KW-1133">Transmembrane helix</keyword>
<organism evidence="3 4">
    <name type="scientific">Gigaspora rosea</name>
    <dbReference type="NCBI Taxonomy" id="44941"/>
    <lineage>
        <taxon>Eukaryota</taxon>
        <taxon>Fungi</taxon>
        <taxon>Fungi incertae sedis</taxon>
        <taxon>Mucoromycota</taxon>
        <taxon>Glomeromycotina</taxon>
        <taxon>Glomeromycetes</taxon>
        <taxon>Diversisporales</taxon>
        <taxon>Gigasporaceae</taxon>
        <taxon>Gigaspora</taxon>
    </lineage>
</organism>